<dbReference type="Proteomes" id="UP000217785">
    <property type="component" value="Unassembled WGS sequence"/>
</dbReference>
<keyword evidence="1" id="KW-0472">Membrane</keyword>
<dbReference type="AlphaFoldDB" id="A0A292YKH3"/>
<evidence type="ECO:0000313" key="3">
    <source>
        <dbReference type="Proteomes" id="UP000217785"/>
    </source>
</evidence>
<organism evidence="2 3">
    <name type="scientific">Effusibacillus lacus</name>
    <dbReference type="NCBI Taxonomy" id="1348429"/>
    <lineage>
        <taxon>Bacteria</taxon>
        <taxon>Bacillati</taxon>
        <taxon>Bacillota</taxon>
        <taxon>Bacilli</taxon>
        <taxon>Bacillales</taxon>
        <taxon>Alicyclobacillaceae</taxon>
        <taxon>Effusibacillus</taxon>
    </lineage>
</organism>
<proteinExistence type="predicted"/>
<feature type="transmembrane region" description="Helical" evidence="1">
    <location>
        <begin position="41"/>
        <end position="60"/>
    </location>
</feature>
<dbReference type="SUPFAM" id="SSF81442">
    <property type="entry name" value="Cytochrome c oxidase subunit I-like"/>
    <property type="match status" value="1"/>
</dbReference>
<comment type="caution">
    <text evidence="2">The sequence shown here is derived from an EMBL/GenBank/DDBJ whole genome shotgun (WGS) entry which is preliminary data.</text>
</comment>
<name>A0A292YKH3_9BACL</name>
<feature type="transmembrane region" description="Helical" evidence="1">
    <location>
        <begin position="101"/>
        <end position="126"/>
    </location>
</feature>
<gene>
    <name evidence="2" type="ORF">EFBL_0599</name>
</gene>
<evidence type="ECO:0000256" key="1">
    <source>
        <dbReference type="SAM" id="Phobius"/>
    </source>
</evidence>
<dbReference type="GO" id="GO:0004129">
    <property type="term" value="F:cytochrome-c oxidase activity"/>
    <property type="evidence" value="ECO:0007669"/>
    <property type="project" value="InterPro"/>
</dbReference>
<keyword evidence="1" id="KW-0812">Transmembrane</keyword>
<accession>A0A292YKH3</accession>
<sequence length="146" mass="16560">MSKATKLFIVMSIVYLLIGSTVGVFFMMIPELTMYLPAHVHLNLLGWVTFMIFGVLYHVLPRFLGKPLYKPGLAMVHFWMANIGLIGMIVGWIGYRTAGSGTWLVILAAAGAVQLLSMYIFGYNILRTIYGKPQFEPIQFHHHHHH</sequence>
<dbReference type="InterPro" id="IPR000883">
    <property type="entry name" value="Cyt_C_Oxase_1"/>
</dbReference>
<protein>
    <recommendedName>
        <fullName evidence="4">Cytochrome-c oxidase</fullName>
    </recommendedName>
</protein>
<dbReference type="RefSeq" id="WP_165912505.1">
    <property type="nucleotide sequence ID" value="NZ_BDUF01000011.1"/>
</dbReference>
<dbReference type="Gene3D" id="1.20.210.10">
    <property type="entry name" value="Cytochrome c oxidase-like, subunit I domain"/>
    <property type="match status" value="1"/>
</dbReference>
<feature type="transmembrane region" description="Helical" evidence="1">
    <location>
        <begin position="7"/>
        <end position="29"/>
    </location>
</feature>
<evidence type="ECO:0008006" key="4">
    <source>
        <dbReference type="Google" id="ProtNLM"/>
    </source>
</evidence>
<dbReference type="InterPro" id="IPR036927">
    <property type="entry name" value="Cyt_c_oxase-like_su1_sf"/>
</dbReference>
<dbReference type="GO" id="GO:0009060">
    <property type="term" value="P:aerobic respiration"/>
    <property type="evidence" value="ECO:0007669"/>
    <property type="project" value="InterPro"/>
</dbReference>
<reference evidence="3" key="1">
    <citation type="submission" date="2017-07" db="EMBL/GenBank/DDBJ databases">
        <title>Draft genome sequence of Effusibacillus lacus strain skLN1.</title>
        <authorList>
            <person name="Watanabe M."/>
            <person name="Kojima H."/>
            <person name="Fukui M."/>
        </authorList>
    </citation>
    <scope>NUCLEOTIDE SEQUENCE [LARGE SCALE GENOMIC DNA]</scope>
    <source>
        <strain evidence="3">skLN1</strain>
    </source>
</reference>
<dbReference type="Pfam" id="PF00115">
    <property type="entry name" value="COX1"/>
    <property type="match status" value="1"/>
</dbReference>
<feature type="transmembrane region" description="Helical" evidence="1">
    <location>
        <begin position="72"/>
        <end position="95"/>
    </location>
</feature>
<dbReference type="GO" id="GO:0016020">
    <property type="term" value="C:membrane"/>
    <property type="evidence" value="ECO:0007669"/>
    <property type="project" value="InterPro"/>
</dbReference>
<keyword evidence="1" id="KW-1133">Transmembrane helix</keyword>
<evidence type="ECO:0000313" key="2">
    <source>
        <dbReference type="EMBL" id="GAX88985.1"/>
    </source>
</evidence>
<keyword evidence="3" id="KW-1185">Reference proteome</keyword>
<dbReference type="GO" id="GO:0020037">
    <property type="term" value="F:heme binding"/>
    <property type="evidence" value="ECO:0007669"/>
    <property type="project" value="InterPro"/>
</dbReference>
<dbReference type="EMBL" id="BDUF01000011">
    <property type="protein sequence ID" value="GAX88985.1"/>
    <property type="molecule type" value="Genomic_DNA"/>
</dbReference>